<dbReference type="Gene3D" id="3.40.50.300">
    <property type="entry name" value="P-loop containing nucleotide triphosphate hydrolases"/>
    <property type="match status" value="1"/>
</dbReference>
<dbReference type="FunFam" id="3.40.50.300:FF:003247">
    <property type="entry name" value="ATP-dependent Clp protease ATP-binding subunit clpX-like, mitochondrial"/>
    <property type="match status" value="1"/>
</dbReference>
<evidence type="ECO:0000256" key="2">
    <source>
        <dbReference type="ARBA" id="ARBA00012554"/>
    </source>
</evidence>
<feature type="compositionally biased region" description="Basic and acidic residues" evidence="19">
    <location>
        <begin position="608"/>
        <end position="618"/>
    </location>
</feature>
<evidence type="ECO:0000256" key="3">
    <source>
        <dbReference type="ARBA" id="ARBA00022553"/>
    </source>
</evidence>
<reference evidence="21" key="2">
    <citation type="submission" date="2014-03" db="UniProtKB">
        <authorList>
            <consortium name="Ensembl"/>
        </authorList>
    </citation>
    <scope>IDENTIFICATION</scope>
    <source>
        <strain evidence="21">Tuebingen</strain>
    </source>
</reference>
<dbReference type="EMBL" id="FP102071">
    <property type="status" value="NOT_ANNOTATED_CDS"/>
    <property type="molecule type" value="Genomic_DNA"/>
</dbReference>
<evidence type="ECO:0000256" key="5">
    <source>
        <dbReference type="ARBA" id="ARBA00022741"/>
    </source>
</evidence>
<dbReference type="SUPFAM" id="SSF52540">
    <property type="entry name" value="P-loop containing nucleoside triphosphate hydrolases"/>
    <property type="match status" value="1"/>
</dbReference>
<evidence type="ECO:0000256" key="11">
    <source>
        <dbReference type="ARBA" id="ARBA00023128"/>
    </source>
</evidence>
<comment type="function">
    <text evidence="15">ATP-dependent chaperone that functions as an unfoldase. As part of the ClpXP protease complex, it recognizes specific protein substrates, unfolds them using energy derived from ATP hydrolysis, and then translocates them to the proteolytic subunit (CLPP) of the ClpXP complex for degradation. Thanks to its chaperone activity, it also functions in the incorporation of the pyridoxal phosphate cofactor into 5-aminolevulinate synthase, thereby activating 5-aminolevulinate (ALA) synthesis, the first step in heme biosynthesis. This chaperone is also involved in the control of mtDNA nucleoid distribution, by regulating mitochondrial transcription factor A (TFAM) activity.</text>
</comment>
<dbReference type="SMART" id="SM00382">
    <property type="entry name" value="AAA"/>
    <property type="match status" value="1"/>
</dbReference>
<dbReference type="PANTHER" id="PTHR48102">
    <property type="entry name" value="ATP-DEPENDENT CLP PROTEASE ATP-BINDING SUBUNIT CLPX-LIKE, MITOCHONDRIAL-RELATED"/>
    <property type="match status" value="1"/>
</dbReference>
<protein>
    <recommendedName>
        <fullName evidence="17">ATP-dependent clpX-like chaperone, mitochondrial</fullName>
        <ecNumber evidence="2">3.6.4.10</ecNumber>
    </recommendedName>
    <alternativeName>
        <fullName evidence="18">ATP-dependent Clp protease ATP-binding subunit clpX-like, mitochondrial</fullName>
    </alternativeName>
</protein>
<dbReference type="InterPro" id="IPR004487">
    <property type="entry name" value="Clp_protease_ATP-bd_su_ClpX"/>
</dbReference>
<evidence type="ECO:0000256" key="1">
    <source>
        <dbReference type="ARBA" id="ARBA00004436"/>
    </source>
</evidence>
<dbReference type="SMART" id="SM01086">
    <property type="entry name" value="ClpB_D2-small"/>
    <property type="match status" value="1"/>
</dbReference>
<gene>
    <name evidence="21 23 24" type="primary">clpxb</name>
</gene>
<evidence type="ECO:0000313" key="22">
    <source>
        <dbReference type="Proteomes" id="UP000000437"/>
    </source>
</evidence>
<dbReference type="Gene3D" id="1.10.8.60">
    <property type="match status" value="1"/>
</dbReference>
<dbReference type="InterPro" id="IPR003593">
    <property type="entry name" value="AAA+_ATPase"/>
</dbReference>
<dbReference type="InterPro" id="IPR059188">
    <property type="entry name" value="Znf_CLPX-like"/>
</dbReference>
<evidence type="ECO:0000256" key="4">
    <source>
        <dbReference type="ARBA" id="ARBA00022723"/>
    </source>
</evidence>
<dbReference type="GeneTree" id="ENSGT00390000017625"/>
<keyword evidence="22" id="KW-1185">Reference proteome</keyword>
<dbReference type="ExpressionAtlas" id="E7F9J1">
    <property type="expression patterns" value="baseline and differential"/>
</dbReference>
<keyword evidence="12" id="KW-0143">Chaperone</keyword>
<dbReference type="FunFam" id="3.40.50.300:FF:000378">
    <property type="entry name" value="ATP-dependent Clp protease ATP-binding subunit clpX-like, mitochondrial"/>
    <property type="match status" value="1"/>
</dbReference>
<keyword evidence="10" id="KW-0007">Acetylation</keyword>
<keyword evidence="6" id="KW-0378">Hydrolase</keyword>
<dbReference type="CTD" id="100332309"/>
<dbReference type="GO" id="GO:0140662">
    <property type="term" value="F:ATP-dependent protein folding chaperone"/>
    <property type="evidence" value="ECO:0007669"/>
    <property type="project" value="InterPro"/>
</dbReference>
<dbReference type="GO" id="GO:0005759">
    <property type="term" value="C:mitochondrial matrix"/>
    <property type="evidence" value="ECO:0000318"/>
    <property type="project" value="GO_Central"/>
</dbReference>
<evidence type="ECO:0000256" key="17">
    <source>
        <dbReference type="ARBA" id="ARBA00073042"/>
    </source>
</evidence>
<dbReference type="CDD" id="cd19497">
    <property type="entry name" value="RecA-like_ClpX"/>
    <property type="match status" value="1"/>
</dbReference>
<dbReference type="Ensembl" id="ENSDART00000153827.2">
    <property type="protein sequence ID" value="ENSDARP00000128070.1"/>
    <property type="gene ID" value="ENSDARG00000067796.6"/>
</dbReference>
<dbReference type="Pfam" id="PF10431">
    <property type="entry name" value="ClpB_D2-small"/>
    <property type="match status" value="1"/>
</dbReference>
<feature type="region of interest" description="Disordered" evidence="19">
    <location>
        <begin position="59"/>
        <end position="93"/>
    </location>
</feature>
<evidence type="ECO:0000259" key="20">
    <source>
        <dbReference type="PROSITE" id="PS51902"/>
    </source>
</evidence>
<dbReference type="GO" id="GO:0008270">
    <property type="term" value="F:zinc ion binding"/>
    <property type="evidence" value="ECO:0007669"/>
    <property type="project" value="InterPro"/>
</dbReference>
<accession>E7F9J1</accession>
<keyword evidence="25" id="KW-1267">Proteomics identification</keyword>
<dbReference type="GO" id="GO:0051082">
    <property type="term" value="F:unfolded protein binding"/>
    <property type="evidence" value="ECO:0007669"/>
    <property type="project" value="InterPro"/>
</dbReference>
<comment type="subcellular location">
    <subcellularLocation>
        <location evidence="1">Mitochondrion matrix</location>
        <location evidence="1">Mitochondrion nucleoid</location>
    </subcellularLocation>
</comment>
<dbReference type="InterPro" id="IPR027417">
    <property type="entry name" value="P-loop_NTPase"/>
</dbReference>
<dbReference type="GO" id="GO:0046983">
    <property type="term" value="F:protein dimerization activity"/>
    <property type="evidence" value="ECO:0007669"/>
    <property type="project" value="InterPro"/>
</dbReference>
<evidence type="ECO:0000256" key="10">
    <source>
        <dbReference type="ARBA" id="ARBA00022990"/>
    </source>
</evidence>
<dbReference type="PANTHER" id="PTHR48102:SF7">
    <property type="entry name" value="ATP-DEPENDENT CLP PROTEASE ATP-BINDING SUBUNIT CLPX-LIKE, MITOCHONDRIAL"/>
    <property type="match status" value="1"/>
</dbReference>
<dbReference type="eggNOG" id="KOG0745">
    <property type="taxonomic scope" value="Eukaryota"/>
</dbReference>
<comment type="subunit">
    <text evidence="16">Homohexamer that forms a ring structure; this hexamerization requires ATP binding. Component of the ClpXP complex formed by the assembly of two CLPP heptameric rings with two CLPX hexameric rings, giving rise to a symmetrical structure with two central CLPP rings flanked by a CLPX ring at either end of the complex. Interacts with TFAM.</text>
</comment>
<dbReference type="GO" id="GO:0009653">
    <property type="term" value="P:anatomical structure morphogenesis"/>
    <property type="evidence" value="ECO:0007669"/>
    <property type="project" value="UniProtKB-ARBA"/>
</dbReference>
<dbReference type="FunFam" id="1.10.8.60:FF:000002">
    <property type="entry name" value="ATP-dependent Clp protease ATP-binding subunit ClpX"/>
    <property type="match status" value="1"/>
</dbReference>
<name>E7F9J1_DANRE</name>
<feature type="region of interest" description="Disordered" evidence="19">
    <location>
        <begin position="197"/>
        <end position="216"/>
    </location>
</feature>
<dbReference type="KEGG" id="dre:100332309"/>
<evidence type="ECO:0000313" key="23">
    <source>
        <dbReference type="RefSeq" id="XP_002667004.2"/>
    </source>
</evidence>
<dbReference type="Pfam" id="PF07724">
    <property type="entry name" value="AAA_2"/>
    <property type="match status" value="1"/>
</dbReference>
<dbReference type="GO" id="GO:0042645">
    <property type="term" value="C:mitochondrial nucleoid"/>
    <property type="evidence" value="ECO:0007669"/>
    <property type="project" value="UniProtKB-SubCell"/>
</dbReference>
<dbReference type="EC" id="3.6.4.10" evidence="2"/>
<evidence type="ECO:0000256" key="12">
    <source>
        <dbReference type="ARBA" id="ARBA00023186"/>
    </source>
</evidence>
<dbReference type="PaxDb" id="7955-ENSDARP00000088419"/>
<keyword evidence="7" id="KW-0862">Zinc</keyword>
<evidence type="ECO:0000256" key="13">
    <source>
        <dbReference type="ARBA" id="ARBA00023271"/>
    </source>
</evidence>
<dbReference type="ZFIN" id="ZDB-GENE-130404-1">
    <property type="gene designation" value="clpxb"/>
</dbReference>
<dbReference type="Bgee" id="ENSDARG00000067796">
    <property type="expression patterns" value="Expressed in liver and 20 other cell types or tissues"/>
</dbReference>
<keyword evidence="11" id="KW-0496">Mitochondrion</keyword>
<dbReference type="HOGENOM" id="CLU_014218_0_1_1"/>
<keyword evidence="9" id="KW-0809">Transit peptide</keyword>
<evidence type="ECO:0000256" key="6">
    <source>
        <dbReference type="ARBA" id="ARBA00022801"/>
    </source>
</evidence>
<feature type="domain" description="ClpX-type ZB" evidence="20">
    <location>
        <begin position="83"/>
        <end position="136"/>
    </location>
</feature>
<dbReference type="PROSITE" id="PS51902">
    <property type="entry name" value="CLPX_ZB"/>
    <property type="match status" value="1"/>
</dbReference>
<dbReference type="InterPro" id="IPR050052">
    <property type="entry name" value="ATP-dep_Clp_protease_ClpX"/>
</dbReference>
<feature type="region of interest" description="Disordered" evidence="19">
    <location>
        <begin position="242"/>
        <end position="262"/>
    </location>
</feature>
<accession>A0A8M1REI6</accession>
<keyword evidence="13" id="KW-1135">Mitochondrion nucleoid</keyword>
<evidence type="ECO:0000256" key="18">
    <source>
        <dbReference type="ARBA" id="ARBA00077425"/>
    </source>
</evidence>
<evidence type="ECO:0000256" key="19">
    <source>
        <dbReference type="SAM" id="MobiDB-lite"/>
    </source>
</evidence>
<proteinExistence type="evidence at protein level"/>
<dbReference type="GO" id="GO:0051603">
    <property type="term" value="P:proteolysis involved in protein catabolic process"/>
    <property type="evidence" value="ECO:0000318"/>
    <property type="project" value="GO_Central"/>
</dbReference>
<feature type="region of interest" description="Disordered" evidence="19">
    <location>
        <begin position="596"/>
        <end position="618"/>
    </location>
</feature>
<sequence>MSCSCRTAVRVIIKSVPKGVCCSRVHVFSRSRSACDELHLPPVLNVRCFSQSVVCFSSKESPPRDGDGGKKAVGESGKRASGAGGSGKGGSQLRCPKCGDPCTHVETFVSSTRFVKCEKCHHFFVVLSETDSKKGLNKETESSEHVKFALAQKPPPPPKKIYAYLDKFVVGQSYAKKVLSVAVYNHYKRIYNNLPAAGRQQAESEKQSSLSPRELEIRRREDEYRFTKLLQIAGISPHGNALGASVQQQTNQQAQQDKRGGDVLDSAHTDIKLEKSNIVLLGPTGSGKTLLAQTLAKCLDVPFAICDCTTLTQAGYVGEDIESVIAKLLQDANYSVEKAQQGIVFLDEVDKIGSVPGIHQLRDVGGEGVQQGLLKLLEGTIVNVPEKNSRKLRGETVQVDTTNILFVASGAFNGLDRIISRRKNEKYLGFGTPSNLGKGRRAAAAADLANTSGTEMDAMAEIEEKDRLLRIVEARDLIEFGMIPEFVGRLPVVVPLHSLDEEMLVQILTEPRNAVVPQYQALFSMDKCELNVTSDALRAIARLALERKTGARGLRSIMEKLLLEPMFEVPQSDIIAVELNKDVVQGKCEPRYIRTHPKETEEEFEEDNWPRHADAANN</sequence>
<evidence type="ECO:0000313" key="21">
    <source>
        <dbReference type="Ensembl" id="ENSDARP00000128070"/>
    </source>
</evidence>
<reference evidence="23" key="3">
    <citation type="submission" date="2025-04" db="UniProtKB">
        <authorList>
            <consortium name="RefSeq"/>
        </authorList>
    </citation>
    <scope>IDENTIFICATION</scope>
    <source>
        <strain evidence="23">Tuebingen</strain>
    </source>
</reference>
<dbReference type="RefSeq" id="XP_002667004.2">
    <property type="nucleotide sequence ID" value="XM_002666958.7"/>
</dbReference>
<dbReference type="InterPro" id="IPR019489">
    <property type="entry name" value="Clp_ATPase_C"/>
</dbReference>
<organism evidence="21">
    <name type="scientific">Danio rerio</name>
    <name type="common">Zebrafish</name>
    <name type="synonym">Brachydanio rerio</name>
    <dbReference type="NCBI Taxonomy" id="7955"/>
    <lineage>
        <taxon>Eukaryota</taxon>
        <taxon>Metazoa</taxon>
        <taxon>Chordata</taxon>
        <taxon>Craniata</taxon>
        <taxon>Vertebrata</taxon>
        <taxon>Euteleostomi</taxon>
        <taxon>Actinopterygii</taxon>
        <taxon>Neopterygii</taxon>
        <taxon>Teleostei</taxon>
        <taxon>Ostariophysi</taxon>
        <taxon>Cypriniformes</taxon>
        <taxon>Danionidae</taxon>
        <taxon>Danioninae</taxon>
        <taxon>Danio</taxon>
    </lineage>
</organism>
<dbReference type="NCBIfam" id="TIGR00382">
    <property type="entry name" value="clpX"/>
    <property type="match status" value="1"/>
</dbReference>
<keyword evidence="8 23" id="KW-0067">ATP-binding</keyword>
<evidence type="ECO:0000256" key="9">
    <source>
        <dbReference type="ARBA" id="ARBA00022946"/>
    </source>
</evidence>
<comment type="catalytic activity">
    <reaction evidence="14">
        <text>ATP + H2O = ADP + phosphate + H(+)</text>
        <dbReference type="Rhea" id="RHEA:13065"/>
        <dbReference type="ChEBI" id="CHEBI:15377"/>
        <dbReference type="ChEBI" id="CHEBI:15378"/>
        <dbReference type="ChEBI" id="CHEBI:30616"/>
        <dbReference type="ChEBI" id="CHEBI:43474"/>
        <dbReference type="ChEBI" id="CHEBI:456216"/>
        <dbReference type="EC" id="3.6.4.10"/>
    </reaction>
    <physiologicalReaction direction="left-to-right" evidence="14">
        <dbReference type="Rhea" id="RHEA:13066"/>
    </physiologicalReaction>
</comment>
<dbReference type="AGR" id="ZFIN:ZDB-GENE-130404-1"/>
<dbReference type="GO" id="GO:0005524">
    <property type="term" value="F:ATP binding"/>
    <property type="evidence" value="ECO:0000318"/>
    <property type="project" value="GO_Central"/>
</dbReference>
<dbReference type="Pfam" id="PF26040">
    <property type="entry name" value="Zn_ribbon_CLPX_N"/>
    <property type="match status" value="1"/>
</dbReference>
<evidence type="ECO:0000256" key="14">
    <source>
        <dbReference type="ARBA" id="ARBA00050527"/>
    </source>
</evidence>
<dbReference type="GeneID" id="100332309"/>
<keyword evidence="4" id="KW-0479">Metal-binding</keyword>
<evidence type="ECO:0000256" key="16">
    <source>
        <dbReference type="ARBA" id="ARBA00065499"/>
    </source>
</evidence>
<dbReference type="InterPro" id="IPR003959">
    <property type="entry name" value="ATPase_AAA_core"/>
</dbReference>
<dbReference type="GO" id="GO:0008233">
    <property type="term" value="F:peptidase activity"/>
    <property type="evidence" value="ECO:0007669"/>
    <property type="project" value="UniProtKB-KW"/>
</dbReference>
<dbReference type="OrthoDB" id="1721884at2759"/>
<dbReference type="STRING" id="7955.ENSDARP00000128070"/>
<evidence type="ECO:0000256" key="15">
    <source>
        <dbReference type="ARBA" id="ARBA00058714"/>
    </source>
</evidence>
<evidence type="ECO:0007829" key="25">
    <source>
        <dbReference type="PeptideAtlas" id="E7F9J1"/>
    </source>
</evidence>
<evidence type="ECO:0000256" key="7">
    <source>
        <dbReference type="ARBA" id="ARBA00022833"/>
    </source>
</evidence>
<keyword evidence="5" id="KW-0547">Nucleotide-binding</keyword>
<dbReference type="OMA" id="LIRGDMT"/>
<keyword evidence="3" id="KW-0597">Phosphoprotein</keyword>
<dbReference type="SMR" id="E7F9J1"/>
<dbReference type="InterPro" id="IPR059067">
    <property type="entry name" value="Znf_ribbon_CLPX-like"/>
</dbReference>
<keyword evidence="23" id="KW-0645">Protease</keyword>
<dbReference type="AlphaFoldDB" id="E7F9J1"/>
<reference evidence="21 22" key="1">
    <citation type="journal article" date="2013" name="Nature">
        <title>The zebrafish reference genome sequence and its relationship to the human genome.</title>
        <authorList>
            <consortium name="Genome Reference Consortium Zebrafish"/>
            <person name="Howe K."/>
            <person name="Clark M.D."/>
            <person name="Torroja C.F."/>
            <person name="Torrance J."/>
            <person name="Berthelot C."/>
            <person name="Muffato M."/>
            <person name="Collins J.E."/>
            <person name="Humphray S."/>
            <person name="McLaren K."/>
            <person name="Matthews L."/>
            <person name="McLaren S."/>
            <person name="Sealy I."/>
            <person name="Caccamo M."/>
            <person name="Churcher C."/>
            <person name="Scott C."/>
            <person name="Barrett J.C."/>
            <person name="Koch R."/>
            <person name="Rauch G.J."/>
            <person name="White S."/>
            <person name="Chow W."/>
            <person name="Kilian B."/>
            <person name="Quintais L.T."/>
            <person name="Guerra-Assuncao J.A."/>
            <person name="Zhou Y."/>
            <person name="Gu Y."/>
            <person name="Yen J."/>
            <person name="Vogel J.H."/>
            <person name="Eyre T."/>
            <person name="Redmond S."/>
            <person name="Banerjee R."/>
            <person name="Chi J."/>
            <person name="Fu B."/>
            <person name="Langley E."/>
            <person name="Maguire S.F."/>
            <person name="Laird G.K."/>
            <person name="Lloyd D."/>
            <person name="Kenyon E."/>
            <person name="Donaldson S."/>
            <person name="Sehra H."/>
            <person name="Almeida-King J."/>
            <person name="Loveland J."/>
            <person name="Trevanion S."/>
            <person name="Jones M."/>
            <person name="Quail M."/>
            <person name="Willey D."/>
            <person name="Hunt A."/>
            <person name="Burton J."/>
            <person name="Sims S."/>
            <person name="McLay K."/>
            <person name="Plumb B."/>
            <person name="Davis J."/>
            <person name="Clee C."/>
            <person name="Oliver K."/>
            <person name="Clark R."/>
            <person name="Riddle C."/>
            <person name="Elliot D."/>
            <person name="Eliott D."/>
            <person name="Threadgold G."/>
            <person name="Harden G."/>
            <person name="Ware D."/>
            <person name="Begum S."/>
            <person name="Mortimore B."/>
            <person name="Mortimer B."/>
            <person name="Kerry G."/>
            <person name="Heath P."/>
            <person name="Phillimore B."/>
            <person name="Tracey A."/>
            <person name="Corby N."/>
            <person name="Dunn M."/>
            <person name="Johnson C."/>
            <person name="Wood J."/>
            <person name="Clark S."/>
            <person name="Pelan S."/>
            <person name="Griffiths G."/>
            <person name="Smith M."/>
            <person name="Glithero R."/>
            <person name="Howden P."/>
            <person name="Barker N."/>
            <person name="Lloyd C."/>
            <person name="Stevens C."/>
            <person name="Harley J."/>
            <person name="Holt K."/>
            <person name="Panagiotidis G."/>
            <person name="Lovell J."/>
            <person name="Beasley H."/>
            <person name="Henderson C."/>
            <person name="Gordon D."/>
            <person name="Auger K."/>
            <person name="Wright D."/>
            <person name="Collins J."/>
            <person name="Raisen C."/>
            <person name="Dyer L."/>
            <person name="Leung K."/>
            <person name="Robertson L."/>
            <person name="Ambridge K."/>
            <person name="Leongamornlert D."/>
            <person name="McGuire S."/>
            <person name="Gilderthorp R."/>
            <person name="Griffiths C."/>
            <person name="Manthravadi D."/>
            <person name="Nichol S."/>
            <person name="Barker G."/>
            <person name="Whitehead S."/>
            <person name="Kay M."/>
            <person name="Brown J."/>
            <person name="Murnane C."/>
            <person name="Gray E."/>
            <person name="Humphries M."/>
            <person name="Sycamore N."/>
            <person name="Barker D."/>
            <person name="Saunders D."/>
            <person name="Wallis J."/>
            <person name="Babbage A."/>
            <person name="Hammond S."/>
            <person name="Mashreghi-Mohammadi M."/>
            <person name="Barr L."/>
            <person name="Martin S."/>
            <person name="Wray P."/>
            <person name="Ellington A."/>
            <person name="Matthews N."/>
            <person name="Ellwood M."/>
            <person name="Woodmansey R."/>
            <person name="Clark G."/>
            <person name="Cooper J."/>
            <person name="Cooper J."/>
            <person name="Tromans A."/>
            <person name="Grafham D."/>
            <person name="Skuce C."/>
            <person name="Pandian R."/>
            <person name="Andrews R."/>
            <person name="Harrison E."/>
            <person name="Kimberley A."/>
            <person name="Garnett J."/>
            <person name="Fosker N."/>
            <person name="Hall R."/>
            <person name="Garner P."/>
            <person name="Kelly D."/>
            <person name="Bird C."/>
            <person name="Palmer S."/>
            <person name="Gehring I."/>
            <person name="Berger A."/>
            <person name="Dooley C.M."/>
            <person name="Ersan-Urun Z."/>
            <person name="Eser C."/>
            <person name="Geiger H."/>
            <person name="Geisler M."/>
            <person name="Karotki L."/>
            <person name="Kirn A."/>
            <person name="Konantz J."/>
            <person name="Konantz M."/>
            <person name="Oberlander M."/>
            <person name="Rudolph-Geiger S."/>
            <person name="Teucke M."/>
            <person name="Lanz C."/>
            <person name="Raddatz G."/>
            <person name="Osoegawa K."/>
            <person name="Zhu B."/>
            <person name="Rapp A."/>
            <person name="Widaa S."/>
            <person name="Langford C."/>
            <person name="Yang F."/>
            <person name="Schuster S.C."/>
            <person name="Carter N.P."/>
            <person name="Harrow J."/>
            <person name="Ning Z."/>
            <person name="Herrero J."/>
            <person name="Searle S.M."/>
            <person name="Enright A."/>
            <person name="Geisler R."/>
            <person name="Plasterk R.H."/>
            <person name="Lee C."/>
            <person name="Westerfield M."/>
            <person name="de Jong P.J."/>
            <person name="Zon L.I."/>
            <person name="Postlethwait J.H."/>
            <person name="Nusslein-Volhard C."/>
            <person name="Hubbard T.J."/>
            <person name="Roest Crollius H."/>
            <person name="Rogers J."/>
            <person name="Stemple D.L."/>
        </authorList>
    </citation>
    <scope>NUCLEOTIDE SEQUENCE [LARGE SCALE GENOMIC DNA]</scope>
    <source>
        <strain evidence="21">Tuebingen</strain>
    </source>
</reference>
<feature type="compositionally biased region" description="Basic and acidic residues" evidence="19">
    <location>
        <begin position="61"/>
        <end position="78"/>
    </location>
</feature>
<evidence type="ECO:0000313" key="24">
    <source>
        <dbReference type="ZFIN" id="ZDB-GENE-130404-1"/>
    </source>
</evidence>
<evidence type="ECO:0000256" key="8">
    <source>
        <dbReference type="ARBA" id="ARBA00022840"/>
    </source>
</evidence>
<dbReference type="GO" id="GO:0016887">
    <property type="term" value="F:ATP hydrolysis activity"/>
    <property type="evidence" value="ECO:0000318"/>
    <property type="project" value="GO_Central"/>
</dbReference>
<dbReference type="PhylomeDB" id="E7F9J1"/>
<dbReference type="Proteomes" id="UP000000437">
    <property type="component" value="Chromosome 25"/>
</dbReference>
<dbReference type="NCBIfam" id="NF003745">
    <property type="entry name" value="PRK05342.1"/>
    <property type="match status" value="1"/>
</dbReference>